<dbReference type="Pfam" id="PF01520">
    <property type="entry name" value="Amidase_3"/>
    <property type="match status" value="1"/>
</dbReference>
<dbReference type="GO" id="GO:0071555">
    <property type="term" value="P:cell wall organization"/>
    <property type="evidence" value="ECO:0007669"/>
    <property type="project" value="UniProtKB-KW"/>
</dbReference>
<keyword evidence="6" id="KW-1185">Reference proteome</keyword>
<keyword evidence="1" id="KW-0378">Hydrolase</keyword>
<dbReference type="GO" id="GO:0008745">
    <property type="term" value="F:N-acetylmuramoyl-L-alanine amidase activity"/>
    <property type="evidence" value="ECO:0007669"/>
    <property type="project" value="InterPro"/>
</dbReference>
<dbReference type="AlphaFoldDB" id="A0A927GRG2"/>
<dbReference type="SMART" id="SM00287">
    <property type="entry name" value="SH3b"/>
    <property type="match status" value="2"/>
</dbReference>
<evidence type="ECO:0000256" key="2">
    <source>
        <dbReference type="ARBA" id="ARBA00023316"/>
    </source>
</evidence>
<dbReference type="PROSITE" id="PS51781">
    <property type="entry name" value="SH3B"/>
    <property type="match status" value="2"/>
</dbReference>
<feature type="signal peptide" evidence="3">
    <location>
        <begin position="1"/>
        <end position="24"/>
    </location>
</feature>
<evidence type="ECO:0000259" key="4">
    <source>
        <dbReference type="PROSITE" id="PS51781"/>
    </source>
</evidence>
<dbReference type="CDD" id="cd02696">
    <property type="entry name" value="MurNAc-LAA"/>
    <property type="match status" value="1"/>
</dbReference>
<dbReference type="InterPro" id="IPR003646">
    <property type="entry name" value="SH3-like_bac-type"/>
</dbReference>
<dbReference type="GO" id="GO:0030288">
    <property type="term" value="C:outer membrane-bounded periplasmic space"/>
    <property type="evidence" value="ECO:0007669"/>
    <property type="project" value="TreeGrafter"/>
</dbReference>
<dbReference type="EMBL" id="JACXIZ010000013">
    <property type="protein sequence ID" value="MBD2844935.1"/>
    <property type="molecule type" value="Genomic_DNA"/>
</dbReference>
<dbReference type="Gene3D" id="2.30.30.40">
    <property type="entry name" value="SH3 Domains"/>
    <property type="match status" value="2"/>
</dbReference>
<accession>A0A927GRG2</accession>
<dbReference type="Proteomes" id="UP000621560">
    <property type="component" value="Unassembled WGS sequence"/>
</dbReference>
<feature type="domain" description="SH3b" evidence="4">
    <location>
        <begin position="30"/>
        <end position="92"/>
    </location>
</feature>
<dbReference type="InterPro" id="IPR050695">
    <property type="entry name" value="N-acetylmuramoyl_amidase_3"/>
</dbReference>
<dbReference type="SMART" id="SM00646">
    <property type="entry name" value="Ami_3"/>
    <property type="match status" value="1"/>
</dbReference>
<organism evidence="5 6">
    <name type="scientific">Paenibacillus sabuli</name>
    <dbReference type="NCBI Taxonomy" id="2772509"/>
    <lineage>
        <taxon>Bacteria</taxon>
        <taxon>Bacillati</taxon>
        <taxon>Bacillota</taxon>
        <taxon>Bacilli</taxon>
        <taxon>Bacillales</taxon>
        <taxon>Paenibacillaceae</taxon>
        <taxon>Paenibacillus</taxon>
    </lineage>
</organism>
<evidence type="ECO:0000313" key="6">
    <source>
        <dbReference type="Proteomes" id="UP000621560"/>
    </source>
</evidence>
<dbReference type="PANTHER" id="PTHR30404">
    <property type="entry name" value="N-ACETYLMURAMOYL-L-ALANINE AMIDASE"/>
    <property type="match status" value="1"/>
</dbReference>
<feature type="domain" description="SH3b" evidence="4">
    <location>
        <begin position="112"/>
        <end position="174"/>
    </location>
</feature>
<dbReference type="Pfam" id="PF08239">
    <property type="entry name" value="SH3_3"/>
    <property type="match status" value="2"/>
</dbReference>
<evidence type="ECO:0000256" key="3">
    <source>
        <dbReference type="SAM" id="SignalP"/>
    </source>
</evidence>
<gene>
    <name evidence="5" type="ORF">IDH44_07020</name>
</gene>
<keyword evidence="2" id="KW-0961">Cell wall biogenesis/degradation</keyword>
<reference evidence="5" key="1">
    <citation type="submission" date="2020-09" db="EMBL/GenBank/DDBJ databases">
        <title>A novel bacterium of genus Paenibacillus, isolated from South China Sea.</title>
        <authorList>
            <person name="Huang H."/>
            <person name="Mo K."/>
            <person name="Hu Y."/>
        </authorList>
    </citation>
    <scope>NUCLEOTIDE SEQUENCE</scope>
    <source>
        <strain evidence="5">IB182496</strain>
    </source>
</reference>
<comment type="caution">
    <text evidence="5">The sequence shown here is derived from an EMBL/GenBank/DDBJ whole genome shotgun (WGS) entry which is preliminary data.</text>
</comment>
<evidence type="ECO:0000256" key="1">
    <source>
        <dbReference type="ARBA" id="ARBA00022801"/>
    </source>
</evidence>
<name>A0A927GRG2_9BACL</name>
<dbReference type="RefSeq" id="WP_190916061.1">
    <property type="nucleotide sequence ID" value="NZ_JACXIZ010000013.1"/>
</dbReference>
<evidence type="ECO:0000313" key="5">
    <source>
        <dbReference type="EMBL" id="MBD2844935.1"/>
    </source>
</evidence>
<keyword evidence="3" id="KW-0732">Signal</keyword>
<sequence>MPKRLLLSLVCLLLCTLVASPGGAAWAEGKGFYKVYADSLNVRSEPARDADIIGSLKSGSVVAVAEEAHGWYKVKTGGNSGWVAGYYLKPSEKEATGTGTAAATVKSAPQSGGKLVVTASALRVRQGPGTDREIVTVVYAGDEVQELERGSGWVKISAGSSTGWVALEYVAAAGQRQAAVKTGELSGKVIVVDPGHGGRDPGMIGTTYDTVEKEINLQTALLLKDKLSGMGAEVVLTRVSNSDKPELSERAAMSRSTGADVFVSIHYNSSPSQASGTLTFYYGDRDKKLAHAVESRLAGGIGLKSNGIAFGDYHVLRENSRPAVLVELGFLSNAGDEATVRTESYRSKAAAAIAAGISDYLTR</sequence>
<dbReference type="InterPro" id="IPR002508">
    <property type="entry name" value="MurNAc-LAA_cat"/>
</dbReference>
<dbReference type="PANTHER" id="PTHR30404:SF0">
    <property type="entry name" value="N-ACETYLMURAMOYL-L-ALANINE AMIDASE AMIC"/>
    <property type="match status" value="1"/>
</dbReference>
<dbReference type="GO" id="GO:0009253">
    <property type="term" value="P:peptidoglycan catabolic process"/>
    <property type="evidence" value="ECO:0007669"/>
    <property type="project" value="InterPro"/>
</dbReference>
<proteinExistence type="predicted"/>
<dbReference type="Gene3D" id="3.40.630.40">
    <property type="entry name" value="Zn-dependent exopeptidases"/>
    <property type="match status" value="1"/>
</dbReference>
<dbReference type="SUPFAM" id="SSF53187">
    <property type="entry name" value="Zn-dependent exopeptidases"/>
    <property type="match status" value="1"/>
</dbReference>
<feature type="chain" id="PRO_5039369244" evidence="3">
    <location>
        <begin position="25"/>
        <end position="363"/>
    </location>
</feature>
<protein>
    <submittedName>
        <fullName evidence="5">N-acetylmuramoyl-L-alanine amidase</fullName>
    </submittedName>
</protein>